<feature type="binding site" evidence="3">
    <location>
        <begin position="222"/>
        <end position="230"/>
    </location>
    <ligand>
        <name>GTP</name>
        <dbReference type="ChEBI" id="CHEBI:37565"/>
    </ligand>
</feature>
<keyword evidence="1 3" id="KW-0547">Nucleotide-binding</keyword>
<dbReference type="InterPro" id="IPR030378">
    <property type="entry name" value="G_CP_dom"/>
</dbReference>
<comment type="subcellular location">
    <subcellularLocation>
        <location evidence="3">Cytoplasm</location>
    </subcellularLocation>
</comment>
<keyword evidence="8" id="KW-1185">Reference proteome</keyword>
<protein>
    <recommendedName>
        <fullName evidence="3">Small ribosomal subunit biogenesis GTPase RsgA</fullName>
        <ecNumber evidence="3">3.6.1.-</ecNumber>
    </recommendedName>
</protein>
<dbReference type="CDD" id="cd01854">
    <property type="entry name" value="YjeQ_EngC"/>
    <property type="match status" value="1"/>
</dbReference>
<keyword evidence="3" id="KW-0699">rRNA-binding</keyword>
<dbReference type="GO" id="GO:0003924">
    <property type="term" value="F:GTPase activity"/>
    <property type="evidence" value="ECO:0007669"/>
    <property type="project" value="UniProtKB-UniRule"/>
</dbReference>
<dbReference type="HAMAP" id="MF_01820">
    <property type="entry name" value="GTPase_RsgA"/>
    <property type="match status" value="1"/>
</dbReference>
<dbReference type="Proteomes" id="UP000190064">
    <property type="component" value="Unassembled WGS sequence"/>
</dbReference>
<feature type="domain" description="EngC GTPase" evidence="5">
    <location>
        <begin position="129"/>
        <end position="278"/>
    </location>
</feature>
<evidence type="ECO:0000259" key="5">
    <source>
        <dbReference type="PROSITE" id="PS50936"/>
    </source>
</evidence>
<dbReference type="EMBL" id="MTSD02000006">
    <property type="protein sequence ID" value="OOV86391.1"/>
    <property type="molecule type" value="Genomic_DNA"/>
</dbReference>
<feature type="binding site" evidence="3">
    <location>
        <position position="309"/>
    </location>
    <ligand>
        <name>Zn(2+)</name>
        <dbReference type="ChEBI" id="CHEBI:29105"/>
    </ligand>
</feature>
<dbReference type="Gene3D" id="2.40.50.140">
    <property type="entry name" value="Nucleic acid-binding proteins"/>
    <property type="match status" value="1"/>
</dbReference>
<dbReference type="NCBIfam" id="TIGR00157">
    <property type="entry name" value="ribosome small subunit-dependent GTPase A"/>
    <property type="match status" value="1"/>
</dbReference>
<feature type="binding site" evidence="3">
    <location>
        <position position="317"/>
    </location>
    <ligand>
        <name>Zn(2+)</name>
        <dbReference type="ChEBI" id="CHEBI:29105"/>
    </ligand>
</feature>
<dbReference type="GO" id="GO:0046872">
    <property type="term" value="F:metal ion binding"/>
    <property type="evidence" value="ECO:0007669"/>
    <property type="project" value="UniProtKB-KW"/>
</dbReference>
<gene>
    <name evidence="3" type="primary">rsgA</name>
    <name evidence="7" type="ORF">BTA35_0212775</name>
</gene>
<feature type="binding site" evidence="3">
    <location>
        <position position="311"/>
    </location>
    <ligand>
        <name>Zn(2+)</name>
        <dbReference type="ChEBI" id="CHEBI:29105"/>
    </ligand>
</feature>
<comment type="cofactor">
    <cofactor evidence="3">
        <name>Zn(2+)</name>
        <dbReference type="ChEBI" id="CHEBI:29105"/>
    </cofactor>
    <text evidence="3">Binds 1 zinc ion per subunit.</text>
</comment>
<dbReference type="AlphaFoldDB" id="A0A1T1H960"/>
<evidence type="ECO:0000256" key="4">
    <source>
        <dbReference type="SAM" id="MobiDB-lite"/>
    </source>
</evidence>
<name>A0A1T1H960_OCELI</name>
<keyword evidence="3" id="KW-0862">Zinc</keyword>
<dbReference type="NCBIfam" id="NF008931">
    <property type="entry name" value="PRK12288.1"/>
    <property type="match status" value="1"/>
</dbReference>
<keyword evidence="3" id="KW-0694">RNA-binding</keyword>
<keyword evidence="3" id="KW-0378">Hydrolase</keyword>
<keyword evidence="3" id="KW-0963">Cytoplasm</keyword>
<feature type="binding site" evidence="3">
    <location>
        <begin position="168"/>
        <end position="171"/>
    </location>
    <ligand>
        <name>GTP</name>
        <dbReference type="ChEBI" id="CHEBI:37565"/>
    </ligand>
</feature>
<dbReference type="GO" id="GO:0019843">
    <property type="term" value="F:rRNA binding"/>
    <property type="evidence" value="ECO:0007669"/>
    <property type="project" value="UniProtKB-KW"/>
</dbReference>
<feature type="domain" description="CP-type G" evidence="6">
    <location>
        <begin position="121"/>
        <end position="280"/>
    </location>
</feature>
<comment type="caution">
    <text evidence="7">The sequence shown here is derived from an EMBL/GenBank/DDBJ whole genome shotgun (WGS) entry which is preliminary data.</text>
</comment>
<feature type="binding site" evidence="3">
    <location>
        <position position="304"/>
    </location>
    <ligand>
        <name>Zn(2+)</name>
        <dbReference type="ChEBI" id="CHEBI:29105"/>
    </ligand>
</feature>
<comment type="function">
    <text evidence="3">One of several proteins that assist in the late maturation steps of the functional core of the 30S ribosomal subunit. Helps release RbfA from mature subunits. May play a role in the assembly of ribosomal proteins into the subunit. Circularly permuted GTPase that catalyzes slow GTP hydrolysis, GTPase activity is stimulated by the 30S ribosomal subunit.</text>
</comment>
<dbReference type="InterPro" id="IPR010914">
    <property type="entry name" value="RsgA_GTPase_dom"/>
</dbReference>
<dbReference type="InterPro" id="IPR012340">
    <property type="entry name" value="NA-bd_OB-fold"/>
</dbReference>
<dbReference type="STRING" id="966.BTA35_0212775"/>
<dbReference type="PANTHER" id="PTHR32120:SF11">
    <property type="entry name" value="SMALL RIBOSOMAL SUBUNIT BIOGENESIS GTPASE RSGA 1, MITOCHONDRIAL-RELATED"/>
    <property type="match status" value="1"/>
</dbReference>
<evidence type="ECO:0000256" key="1">
    <source>
        <dbReference type="ARBA" id="ARBA00022741"/>
    </source>
</evidence>
<sequence length="346" mass="38687">MSKRKLNRRQQWRVEKIQKERASRVSRKDQEIDEKLSAGELGTEQEGQIIAHYGRQVDVEGTTGADHDKQYQGKVHRCYMRANIDALVTGDKVVWRPGPDGDGVVVARLERENALMRPDTRGQLKPVAANIDYIVIVFAPEPYAHANLIDRYIVAAESTGIEPVLLLNKTDLLNADNAPRLLEMAERYQNIGYKVLTASTVDEDGLTVLNQLLDNRVSVFVGQSGVGKSSLVNVLLPGINLRVGELSEQTRKGMHTTTTAMLFHLPDGGDLIDSPGIREFGLWHIDERQVAEGFREFDGLLGGCKFRDCTHRQEPGCALRDALEAGKISPERFESYHRIIASLDEF</sequence>
<evidence type="ECO:0000313" key="8">
    <source>
        <dbReference type="Proteomes" id="UP000190064"/>
    </source>
</evidence>
<accession>A0A1T1H960</accession>
<dbReference type="Gene3D" id="1.10.40.50">
    <property type="entry name" value="Probable gtpase engc, domain 3"/>
    <property type="match status" value="1"/>
</dbReference>
<dbReference type="PROSITE" id="PS50936">
    <property type="entry name" value="ENGC_GTPASE"/>
    <property type="match status" value="1"/>
</dbReference>
<feature type="compositionally biased region" description="Basic and acidic residues" evidence="4">
    <location>
        <begin position="12"/>
        <end position="31"/>
    </location>
</feature>
<dbReference type="GO" id="GO:0005737">
    <property type="term" value="C:cytoplasm"/>
    <property type="evidence" value="ECO:0007669"/>
    <property type="project" value="UniProtKB-SubCell"/>
</dbReference>
<dbReference type="GO" id="GO:0042274">
    <property type="term" value="P:ribosomal small subunit biogenesis"/>
    <property type="evidence" value="ECO:0007669"/>
    <property type="project" value="UniProtKB-UniRule"/>
</dbReference>
<dbReference type="Pfam" id="PF03193">
    <property type="entry name" value="RsgA_GTPase"/>
    <property type="match status" value="1"/>
</dbReference>
<keyword evidence="3" id="KW-0479">Metal-binding</keyword>
<evidence type="ECO:0000256" key="2">
    <source>
        <dbReference type="ARBA" id="ARBA00023134"/>
    </source>
</evidence>
<dbReference type="EC" id="3.6.1.-" evidence="3"/>
<comment type="subunit">
    <text evidence="3">Monomer. Associates with 30S ribosomal subunit, binds 16S rRNA.</text>
</comment>
<comment type="similarity">
    <text evidence="3">Belongs to the TRAFAC class YlqF/YawG GTPase family. RsgA subfamily.</text>
</comment>
<dbReference type="PANTHER" id="PTHR32120">
    <property type="entry name" value="SMALL RIBOSOMAL SUBUNIT BIOGENESIS GTPASE RSGA"/>
    <property type="match status" value="1"/>
</dbReference>
<evidence type="ECO:0000256" key="3">
    <source>
        <dbReference type="HAMAP-Rule" id="MF_01820"/>
    </source>
</evidence>
<organism evidence="7 8">
    <name type="scientific">Oceanospirillum linum</name>
    <dbReference type="NCBI Taxonomy" id="966"/>
    <lineage>
        <taxon>Bacteria</taxon>
        <taxon>Pseudomonadati</taxon>
        <taxon>Pseudomonadota</taxon>
        <taxon>Gammaproteobacteria</taxon>
        <taxon>Oceanospirillales</taxon>
        <taxon>Oceanospirillaceae</taxon>
        <taxon>Oceanospirillum</taxon>
    </lineage>
</organism>
<dbReference type="Gene3D" id="3.40.50.300">
    <property type="entry name" value="P-loop containing nucleotide triphosphate hydrolases"/>
    <property type="match status" value="1"/>
</dbReference>
<evidence type="ECO:0000259" key="6">
    <source>
        <dbReference type="PROSITE" id="PS51721"/>
    </source>
</evidence>
<dbReference type="SUPFAM" id="SSF52540">
    <property type="entry name" value="P-loop containing nucleoside triphosphate hydrolases"/>
    <property type="match status" value="1"/>
</dbReference>
<dbReference type="InterPro" id="IPR004881">
    <property type="entry name" value="Ribosome_biogen_GTPase_RsgA"/>
</dbReference>
<dbReference type="InterPro" id="IPR027417">
    <property type="entry name" value="P-loop_NTPase"/>
</dbReference>
<feature type="region of interest" description="Disordered" evidence="4">
    <location>
        <begin position="1"/>
        <end position="31"/>
    </location>
</feature>
<keyword evidence="2 3" id="KW-0342">GTP-binding</keyword>
<proteinExistence type="inferred from homology"/>
<feature type="compositionally biased region" description="Basic residues" evidence="4">
    <location>
        <begin position="1"/>
        <end position="11"/>
    </location>
</feature>
<dbReference type="RefSeq" id="WP_078320206.1">
    <property type="nucleotide sequence ID" value="NZ_FXTS01000007.1"/>
</dbReference>
<reference evidence="7" key="1">
    <citation type="submission" date="2017-02" db="EMBL/GenBank/DDBJ databases">
        <title>Draft Genome Sequence of the Salt Water Bacterium Oceanospirillum linum ATCC 11336.</title>
        <authorList>
            <person name="Trachtenberg A.M."/>
            <person name="Carney J.G."/>
            <person name="Linnane J.D."/>
            <person name="Rheaume B.A."/>
            <person name="Pitts N.L."/>
            <person name="Mykles D.L."/>
            <person name="Maclea K.S."/>
        </authorList>
    </citation>
    <scope>NUCLEOTIDE SEQUENCE [LARGE SCALE GENOMIC DNA]</scope>
    <source>
        <strain evidence="7">ATCC 11336</strain>
    </source>
</reference>
<dbReference type="PROSITE" id="PS51721">
    <property type="entry name" value="G_CP"/>
    <property type="match status" value="1"/>
</dbReference>
<keyword evidence="3" id="KW-0690">Ribosome biogenesis</keyword>
<dbReference type="GO" id="GO:0005525">
    <property type="term" value="F:GTP binding"/>
    <property type="evidence" value="ECO:0007669"/>
    <property type="project" value="UniProtKB-UniRule"/>
</dbReference>
<evidence type="ECO:0000313" key="7">
    <source>
        <dbReference type="EMBL" id="OOV86391.1"/>
    </source>
</evidence>